<evidence type="ECO:0000313" key="6">
    <source>
        <dbReference type="Proteomes" id="UP001185092"/>
    </source>
</evidence>
<keyword evidence="2" id="KW-1133">Transmembrane helix</keyword>
<gene>
    <name evidence="5" type="ORF">HNQ88_003412</name>
</gene>
<evidence type="ECO:0000259" key="3">
    <source>
        <dbReference type="Pfam" id="PF04773"/>
    </source>
</evidence>
<sequence length="387" mass="43278">MSKALQDIDKFNRSLLEGELNESDIKNSSSSHYSETDMELINNIIKTSETLDIPEQAKSTKNAWEDLLCKIDTETSIEDINNEITEDSKLSDLVEESLENLDVPSAKTTNEAWNEFLNTIGESEESDTQNTNASSEAKVVSLHSTTEQTKKKSNNMLTWGLTMAAAIALVAVSVFVFNNYNQNNDQFYATLKGEKYTMFLPDSSKVIINANSRIAYNQKTWDKERNVKLSGEAIFEVKKGSAFTVSSDLGSVSVLGTKFDVNSRDSIFEVECYSGKVKVKSKGDEKILTKGKATQLHDGKLAEAFDINIEKSSAWVNGNFYFQSESLNKVINVIENQFNVTVSTDVSTGQLYTGHFTDKNLEQALDLVCIPMGLRFEINNNKVRIYR</sequence>
<dbReference type="Pfam" id="PF04773">
    <property type="entry name" value="FecR"/>
    <property type="match status" value="1"/>
</dbReference>
<dbReference type="AlphaFoldDB" id="A0AAE3XR22"/>
<dbReference type="InterPro" id="IPR032508">
    <property type="entry name" value="FecR_C"/>
</dbReference>
<evidence type="ECO:0000256" key="1">
    <source>
        <dbReference type="SAM" id="MobiDB-lite"/>
    </source>
</evidence>
<dbReference type="Proteomes" id="UP001185092">
    <property type="component" value="Unassembled WGS sequence"/>
</dbReference>
<dbReference type="InterPro" id="IPR012373">
    <property type="entry name" value="Ferrdict_sens_TM"/>
</dbReference>
<accession>A0AAE3XR22</accession>
<name>A0AAE3XR22_9BACT</name>
<feature type="transmembrane region" description="Helical" evidence="2">
    <location>
        <begin position="156"/>
        <end position="177"/>
    </location>
</feature>
<dbReference type="Gene3D" id="2.60.120.1440">
    <property type="match status" value="1"/>
</dbReference>
<comment type="caution">
    <text evidence="5">The sequence shown here is derived from an EMBL/GenBank/DDBJ whole genome shotgun (WGS) entry which is preliminary data.</text>
</comment>
<proteinExistence type="predicted"/>
<evidence type="ECO:0000256" key="2">
    <source>
        <dbReference type="SAM" id="Phobius"/>
    </source>
</evidence>
<dbReference type="EMBL" id="JAVDQD010000004">
    <property type="protein sequence ID" value="MDR6240346.1"/>
    <property type="molecule type" value="Genomic_DNA"/>
</dbReference>
<feature type="region of interest" description="Disordered" evidence="1">
    <location>
        <begin position="123"/>
        <end position="146"/>
    </location>
</feature>
<keyword evidence="2" id="KW-0812">Transmembrane</keyword>
<evidence type="ECO:0000259" key="4">
    <source>
        <dbReference type="Pfam" id="PF16344"/>
    </source>
</evidence>
<dbReference type="InterPro" id="IPR006860">
    <property type="entry name" value="FecR"/>
</dbReference>
<dbReference type="Gene3D" id="3.55.50.30">
    <property type="match status" value="1"/>
</dbReference>
<feature type="domain" description="FecR protein" evidence="3">
    <location>
        <begin position="188"/>
        <end position="278"/>
    </location>
</feature>
<organism evidence="5 6">
    <name type="scientific">Aureibacter tunicatorum</name>
    <dbReference type="NCBI Taxonomy" id="866807"/>
    <lineage>
        <taxon>Bacteria</taxon>
        <taxon>Pseudomonadati</taxon>
        <taxon>Bacteroidota</taxon>
        <taxon>Cytophagia</taxon>
        <taxon>Cytophagales</taxon>
        <taxon>Persicobacteraceae</taxon>
        <taxon>Aureibacter</taxon>
    </lineage>
</organism>
<dbReference type="PANTHER" id="PTHR30273">
    <property type="entry name" value="PERIPLASMIC SIGNAL SENSOR AND SIGMA FACTOR ACTIVATOR FECR-RELATED"/>
    <property type="match status" value="1"/>
</dbReference>
<dbReference type="RefSeq" id="WP_309940251.1">
    <property type="nucleotide sequence ID" value="NZ_AP025305.1"/>
</dbReference>
<protein>
    <submittedName>
        <fullName evidence="5">Ferric-dicitrate binding protein FerR (Iron transport regulator)</fullName>
    </submittedName>
</protein>
<keyword evidence="6" id="KW-1185">Reference proteome</keyword>
<evidence type="ECO:0000313" key="5">
    <source>
        <dbReference type="EMBL" id="MDR6240346.1"/>
    </source>
</evidence>
<feature type="domain" description="Protein FecR C-terminal" evidence="4">
    <location>
        <begin position="320"/>
        <end position="385"/>
    </location>
</feature>
<dbReference type="PANTHER" id="PTHR30273:SF2">
    <property type="entry name" value="PROTEIN FECR"/>
    <property type="match status" value="1"/>
</dbReference>
<dbReference type="GO" id="GO:0016989">
    <property type="term" value="F:sigma factor antagonist activity"/>
    <property type="evidence" value="ECO:0007669"/>
    <property type="project" value="TreeGrafter"/>
</dbReference>
<keyword evidence="2" id="KW-0472">Membrane</keyword>
<dbReference type="Pfam" id="PF16344">
    <property type="entry name" value="FecR_C"/>
    <property type="match status" value="1"/>
</dbReference>
<reference evidence="5" key="1">
    <citation type="submission" date="2023-07" db="EMBL/GenBank/DDBJ databases">
        <title>Genomic Encyclopedia of Type Strains, Phase IV (KMG-IV): sequencing the most valuable type-strain genomes for metagenomic binning, comparative biology and taxonomic classification.</title>
        <authorList>
            <person name="Goeker M."/>
        </authorList>
    </citation>
    <scope>NUCLEOTIDE SEQUENCE</scope>
    <source>
        <strain evidence="5">DSM 26174</strain>
    </source>
</reference>